<dbReference type="NCBIfam" id="NF033856">
    <property type="entry name" value="T4SS_effec_BID"/>
    <property type="match status" value="1"/>
</dbReference>
<gene>
    <name evidence="2" type="ORF">NMK50_07675</name>
</gene>
<evidence type="ECO:0000256" key="1">
    <source>
        <dbReference type="SAM" id="MobiDB-lite"/>
    </source>
</evidence>
<dbReference type="Proteomes" id="UP001059475">
    <property type="component" value="Chromosome"/>
</dbReference>
<feature type="region of interest" description="Disordered" evidence="1">
    <location>
        <begin position="170"/>
        <end position="200"/>
    </location>
</feature>
<accession>A0ABY5EV97</accession>
<feature type="compositionally biased region" description="Basic and acidic residues" evidence="1">
    <location>
        <begin position="338"/>
        <end position="349"/>
    </location>
</feature>
<protein>
    <submittedName>
        <fullName evidence="2">BID domain-containing T4SS effector</fullName>
    </submittedName>
</protein>
<keyword evidence="3" id="KW-1185">Reference proteome</keyword>
<name>A0ABY5EV97_9HYPH</name>
<feature type="compositionally biased region" description="Polar residues" evidence="1">
    <location>
        <begin position="72"/>
        <end position="83"/>
    </location>
</feature>
<feature type="region of interest" description="Disordered" evidence="1">
    <location>
        <begin position="1"/>
        <end position="99"/>
    </location>
</feature>
<feature type="compositionally biased region" description="Basic and acidic residues" evidence="1">
    <location>
        <begin position="310"/>
        <end position="325"/>
    </location>
</feature>
<reference evidence="2" key="1">
    <citation type="submission" date="2022-07" db="EMBL/GenBank/DDBJ databases">
        <title>First report of Bartonella spp. in marsupials in Brazil, with a description of Bartonella harrusi sp. nov. and new proposal for taxonomic reclassification of species of the genus Bartonella.</title>
        <authorList>
            <person name="Amaral R.B."/>
        </authorList>
    </citation>
    <scope>NUCLEOTIDE SEQUENCE</scope>
    <source>
        <strain evidence="2">117A</strain>
    </source>
</reference>
<proteinExistence type="predicted"/>
<feature type="region of interest" description="Disordered" evidence="1">
    <location>
        <begin position="305"/>
        <end position="363"/>
    </location>
</feature>
<feature type="compositionally biased region" description="Basic and acidic residues" evidence="1">
    <location>
        <begin position="23"/>
        <end position="36"/>
    </location>
</feature>
<sequence>MKKHQPKHYSPPSNPEALYAAVEKPKKEQGSHKPEETVYAPQHPPQDANPYARPRSEPTPQRPVDPYAVTDLSENNWRSSLQEPKNWYTRQHDRKPEPEHLYAEIDVSGNGGRNPTRPLETVYAQLNIGGRGGPSSAPQEEHLYADLDFGRNGGRNPTQSVETVYAKLGMGSGGPDAEHRENPIYQSPEAKRRTTPPQTEKDLVTSAIAKDKGFQDSLVSVQEWCEIVFGNGHALNKQLAQILDNPSKGRDILQSLMENPECYCKLAGQKTFGIKSQHRKQAEEGFGSLCDAFERHVKTAEKLHRKFTHEHRQDKGVEKGQESPEHRHHRHHHRHHRRDSDSPERETQSRGRQQRGGGMAFAM</sequence>
<dbReference type="EMBL" id="CP101114">
    <property type="protein sequence ID" value="UTO28076.1"/>
    <property type="molecule type" value="Genomic_DNA"/>
</dbReference>
<dbReference type="RefSeq" id="WP_254769985.1">
    <property type="nucleotide sequence ID" value="NZ_CP101114.1"/>
</dbReference>
<feature type="compositionally biased region" description="Basic and acidic residues" evidence="1">
    <location>
        <begin position="90"/>
        <end position="99"/>
    </location>
</feature>
<evidence type="ECO:0000313" key="2">
    <source>
        <dbReference type="EMBL" id="UTO28076.1"/>
    </source>
</evidence>
<evidence type="ECO:0000313" key="3">
    <source>
        <dbReference type="Proteomes" id="UP001059475"/>
    </source>
</evidence>
<organism evidence="2 3">
    <name type="scientific">Bartonella harrusi</name>
    <dbReference type="NCBI Taxonomy" id="2961895"/>
    <lineage>
        <taxon>Bacteria</taxon>
        <taxon>Pseudomonadati</taxon>
        <taxon>Pseudomonadota</taxon>
        <taxon>Alphaproteobacteria</taxon>
        <taxon>Hyphomicrobiales</taxon>
        <taxon>Bartonellaceae</taxon>
        <taxon>Bartonella</taxon>
    </lineage>
</organism>
<feature type="compositionally biased region" description="Gly residues" evidence="1">
    <location>
        <begin position="354"/>
        <end position="363"/>
    </location>
</feature>
<feature type="compositionally biased region" description="Basic residues" evidence="1">
    <location>
        <begin position="326"/>
        <end position="337"/>
    </location>
</feature>